<dbReference type="EMBL" id="AP009153">
    <property type="protein sequence ID" value="BAH37403.1"/>
    <property type="molecule type" value="Genomic_DNA"/>
</dbReference>
<dbReference type="HOGENOM" id="CLU_048995_1_1_0"/>
<accession>C1A593</accession>
<evidence type="ECO:0000313" key="3">
    <source>
        <dbReference type="Proteomes" id="UP000002209"/>
    </source>
</evidence>
<dbReference type="InterPro" id="IPR036061">
    <property type="entry name" value="CheW-like_dom_sf"/>
</dbReference>
<dbReference type="GO" id="GO:0007165">
    <property type="term" value="P:signal transduction"/>
    <property type="evidence" value="ECO:0007669"/>
    <property type="project" value="InterPro"/>
</dbReference>
<dbReference type="Pfam" id="PF01584">
    <property type="entry name" value="CheW"/>
    <property type="match status" value="1"/>
</dbReference>
<dbReference type="Gene3D" id="2.40.50.180">
    <property type="entry name" value="CheA-289, Domain 4"/>
    <property type="match status" value="1"/>
</dbReference>
<dbReference type="SUPFAM" id="SSF50341">
    <property type="entry name" value="CheW-like"/>
    <property type="match status" value="1"/>
</dbReference>
<dbReference type="Gene3D" id="2.30.30.40">
    <property type="entry name" value="SH3 Domains"/>
    <property type="match status" value="1"/>
</dbReference>
<dbReference type="InterPro" id="IPR039315">
    <property type="entry name" value="CheW"/>
</dbReference>
<dbReference type="InterPro" id="IPR002545">
    <property type="entry name" value="CheW-lke_dom"/>
</dbReference>
<proteinExistence type="predicted"/>
<dbReference type="GO" id="GO:0006935">
    <property type="term" value="P:chemotaxis"/>
    <property type="evidence" value="ECO:0007669"/>
    <property type="project" value="InterPro"/>
</dbReference>
<evidence type="ECO:0000259" key="1">
    <source>
        <dbReference type="PROSITE" id="PS50851"/>
    </source>
</evidence>
<dbReference type="PANTHER" id="PTHR22617">
    <property type="entry name" value="CHEMOTAXIS SENSOR HISTIDINE KINASE-RELATED"/>
    <property type="match status" value="1"/>
</dbReference>
<organism evidence="2 3">
    <name type="scientific">Gemmatimonas aurantiaca (strain DSM 14586 / JCM 11422 / NBRC 100505 / T-27)</name>
    <dbReference type="NCBI Taxonomy" id="379066"/>
    <lineage>
        <taxon>Bacteria</taxon>
        <taxon>Pseudomonadati</taxon>
        <taxon>Gemmatimonadota</taxon>
        <taxon>Gemmatimonadia</taxon>
        <taxon>Gemmatimonadales</taxon>
        <taxon>Gemmatimonadaceae</taxon>
        <taxon>Gemmatimonas</taxon>
    </lineage>
</organism>
<protein>
    <submittedName>
        <fullName evidence="2">Chemotaxis protein CheW</fullName>
    </submittedName>
</protein>
<dbReference type="Proteomes" id="UP000002209">
    <property type="component" value="Chromosome"/>
</dbReference>
<dbReference type="PANTHER" id="PTHR22617:SF41">
    <property type="entry name" value="CHEMOTAXIS SIGNAL TRANSDUCTION SYSTEM ADAPTOR PROTEIN CHEW"/>
    <property type="match status" value="1"/>
</dbReference>
<gene>
    <name evidence="2" type="primary">cheW</name>
    <name evidence="2" type="ordered locus">GAU_0361</name>
</gene>
<name>C1A593_GEMAT</name>
<dbReference type="eggNOG" id="COG0835">
    <property type="taxonomic scope" value="Bacteria"/>
</dbReference>
<reference evidence="3" key="1">
    <citation type="submission" date="2006-03" db="EMBL/GenBank/DDBJ databases">
        <title>Complete genome sequence of Gemmatimonas aurantiaca T-27 that represents a novel phylum Gemmatimonadetes.</title>
        <authorList>
            <person name="Takasaki K."/>
            <person name="Ichikawa N."/>
            <person name="Miura H."/>
            <person name="Matsushita S."/>
            <person name="Watanabe Y."/>
            <person name="Oguchi A."/>
            <person name="Ankai A."/>
            <person name="Yashiro I."/>
            <person name="Takahashi M."/>
            <person name="Terui Y."/>
            <person name="Fukui S."/>
            <person name="Yokoyama H."/>
            <person name="Tanikawa S."/>
            <person name="Hanada S."/>
            <person name="Kamagata Y."/>
            <person name="Fujita N."/>
        </authorList>
    </citation>
    <scope>NUCLEOTIDE SEQUENCE [LARGE SCALE GENOMIC DNA]</scope>
    <source>
        <strain evidence="3">T-27 / DSM 14586 / JCM 11422 / NBRC 100505</strain>
    </source>
</reference>
<evidence type="ECO:0000313" key="2">
    <source>
        <dbReference type="EMBL" id="BAH37403.1"/>
    </source>
</evidence>
<dbReference type="PROSITE" id="PS50851">
    <property type="entry name" value="CHEW"/>
    <property type="match status" value="1"/>
</dbReference>
<dbReference type="SMART" id="SM00260">
    <property type="entry name" value="CheW"/>
    <property type="match status" value="1"/>
</dbReference>
<dbReference type="AlphaFoldDB" id="C1A593"/>
<keyword evidence="3" id="KW-1185">Reference proteome</keyword>
<dbReference type="KEGG" id="gau:GAU_0361"/>
<dbReference type="CDD" id="cd00732">
    <property type="entry name" value="CheW"/>
    <property type="match status" value="1"/>
</dbReference>
<dbReference type="STRING" id="379066.GAU_0361"/>
<feature type="domain" description="CheW-like" evidence="1">
    <location>
        <begin position="29"/>
        <end position="168"/>
    </location>
</feature>
<sequence>MPWLSISIEFAMSTPLSQSDNATATLSRAGKYLTFFLAGEEYGLEILKVSEIIGMQPITRVPRMPEFVRGVINLRGKVIPITDLRSKFGMDVENAGESCIIVVQMKGVQTGIVVDRVSEVVAIAESDIEDAPTFGAGIRTEFLLGIGKAGGRVKLLLDIDKVLATSELAALEAAQAHAD</sequence>
<dbReference type="GO" id="GO:0005829">
    <property type="term" value="C:cytosol"/>
    <property type="evidence" value="ECO:0007669"/>
    <property type="project" value="TreeGrafter"/>
</dbReference>